<evidence type="ECO:0000256" key="4">
    <source>
        <dbReference type="ARBA" id="ARBA00022980"/>
    </source>
</evidence>
<dbReference type="InterPro" id="IPR013025">
    <property type="entry name" value="Ribosomal_uL23-like"/>
</dbReference>
<dbReference type="GO" id="GO:0003735">
    <property type="term" value="F:structural constituent of ribosome"/>
    <property type="evidence" value="ECO:0007669"/>
    <property type="project" value="InterPro"/>
</dbReference>
<evidence type="ECO:0000313" key="8">
    <source>
        <dbReference type="EMBL" id="WMP12730.1"/>
    </source>
</evidence>
<dbReference type="PROSITE" id="PS00050">
    <property type="entry name" value="RIBOSOMAL_L23"/>
    <property type="match status" value="1"/>
</dbReference>
<name>A0AA51NFU0_9FLOR</name>
<evidence type="ECO:0000256" key="1">
    <source>
        <dbReference type="ARBA" id="ARBA00006700"/>
    </source>
</evidence>
<evidence type="ECO:0000256" key="3">
    <source>
        <dbReference type="ARBA" id="ARBA00022884"/>
    </source>
</evidence>
<keyword evidence="2 6" id="KW-0699">rRNA-binding</keyword>
<protein>
    <recommendedName>
        <fullName evidence="6">Large ribosomal subunit protein uL23c</fullName>
    </recommendedName>
</protein>
<keyword evidence="8" id="KW-0934">Plastid</keyword>
<dbReference type="RefSeq" id="YP_010951791.1">
    <property type="nucleotide sequence ID" value="NC_082855.1"/>
</dbReference>
<keyword evidence="4 6" id="KW-0689">Ribosomal protein</keyword>
<dbReference type="SUPFAM" id="SSF54189">
    <property type="entry name" value="Ribosomal proteins S24e, L23 and L15e"/>
    <property type="match status" value="1"/>
</dbReference>
<reference evidence="8" key="1">
    <citation type="journal article" date="2023" name="J. Phycol.">
        <title>Gene-rich plastid genomes of two parasitic red algal species, Laurencia australis and L. verruciformis (Rhodomelaceae, Ceramiales), and a taxonomic revision of Janczewskia.</title>
        <authorList>
            <person name="Preuss M."/>
            <person name="Diaz-Tapia P."/>
            <person name="Verbruggen H."/>
            <person name="Zuccarello G.C."/>
        </authorList>
    </citation>
    <scope>NUCLEOTIDE SEQUENCE</scope>
    <source>
        <strain evidence="8">B2H</strain>
    </source>
</reference>
<dbReference type="GO" id="GO:0009507">
    <property type="term" value="C:chloroplast"/>
    <property type="evidence" value="ECO:0007669"/>
    <property type="project" value="UniProtKB-SubCell"/>
</dbReference>
<comment type="similarity">
    <text evidence="1 6 7">Belongs to the universal ribosomal protein uL23 family.</text>
</comment>
<dbReference type="GO" id="GO:0019843">
    <property type="term" value="F:rRNA binding"/>
    <property type="evidence" value="ECO:0007669"/>
    <property type="project" value="UniProtKB-UniRule"/>
</dbReference>
<dbReference type="Gene3D" id="3.30.70.330">
    <property type="match status" value="1"/>
</dbReference>
<dbReference type="InterPro" id="IPR012677">
    <property type="entry name" value="Nucleotide-bd_a/b_plait_sf"/>
</dbReference>
<evidence type="ECO:0000256" key="5">
    <source>
        <dbReference type="ARBA" id="ARBA00023274"/>
    </source>
</evidence>
<dbReference type="HAMAP" id="MF_01369_B">
    <property type="entry name" value="Ribosomal_uL23_B"/>
    <property type="match status" value="1"/>
</dbReference>
<sequence>MSSKKTTSSLIDLIKYPIITDKTTKDIENNVYCFQVNKNSNKSEIKKAIENIFDVKIEKINTTISPPKTKTVGKFKGKVKKYKKAIVKLENSYTINLFENS</sequence>
<dbReference type="AlphaFoldDB" id="A0AA51NFU0"/>
<dbReference type="Pfam" id="PF00276">
    <property type="entry name" value="Ribosomal_L23"/>
    <property type="match status" value="1"/>
</dbReference>
<organism evidence="8">
    <name type="scientific">Corynecladia elata</name>
    <dbReference type="NCBI Taxonomy" id="3101723"/>
    <lineage>
        <taxon>Eukaryota</taxon>
        <taxon>Rhodophyta</taxon>
        <taxon>Florideophyceae</taxon>
        <taxon>Rhodymeniophycidae</taxon>
        <taxon>Ceramiales</taxon>
        <taxon>Rhodomelaceae</taxon>
        <taxon>Laurencieae</taxon>
        <taxon>Corynecladia</taxon>
    </lineage>
</organism>
<keyword evidence="5 6" id="KW-0687">Ribonucleoprotein</keyword>
<dbReference type="GO" id="GO:0005840">
    <property type="term" value="C:ribosome"/>
    <property type="evidence" value="ECO:0007669"/>
    <property type="project" value="UniProtKB-KW"/>
</dbReference>
<keyword evidence="8" id="KW-0150">Chloroplast</keyword>
<geneLocation type="chloroplast" evidence="8"/>
<proteinExistence type="inferred from homology"/>
<dbReference type="PANTHER" id="PTHR11620">
    <property type="entry name" value="60S RIBOSOMAL PROTEIN L23A"/>
    <property type="match status" value="1"/>
</dbReference>
<keyword evidence="3 6" id="KW-0694">RNA-binding</keyword>
<evidence type="ECO:0000256" key="2">
    <source>
        <dbReference type="ARBA" id="ARBA00022730"/>
    </source>
</evidence>
<dbReference type="InterPro" id="IPR012678">
    <property type="entry name" value="Ribosomal_uL23/eL15/eS24_sf"/>
</dbReference>
<evidence type="ECO:0000256" key="6">
    <source>
        <dbReference type="HAMAP-Rule" id="MF_01369"/>
    </source>
</evidence>
<evidence type="ECO:0000256" key="7">
    <source>
        <dbReference type="RuleBase" id="RU003934"/>
    </source>
</evidence>
<dbReference type="InterPro" id="IPR001014">
    <property type="entry name" value="Ribosomal_uL23_CS"/>
</dbReference>
<dbReference type="GO" id="GO:0006412">
    <property type="term" value="P:translation"/>
    <property type="evidence" value="ECO:0007669"/>
    <property type="project" value="UniProtKB-UniRule"/>
</dbReference>
<accession>A0AA51NFU0</accession>
<gene>
    <name evidence="6 8" type="primary">rpl23</name>
</gene>
<dbReference type="GeneID" id="84880704"/>
<comment type="subcellular location">
    <subcellularLocation>
        <location evidence="6">Plastid</location>
        <location evidence="6">Chloroplast</location>
    </subcellularLocation>
</comment>
<dbReference type="NCBIfam" id="NF004363">
    <property type="entry name" value="PRK05738.2-4"/>
    <property type="match status" value="1"/>
</dbReference>
<dbReference type="GO" id="GO:1990904">
    <property type="term" value="C:ribonucleoprotein complex"/>
    <property type="evidence" value="ECO:0007669"/>
    <property type="project" value="UniProtKB-KW"/>
</dbReference>
<dbReference type="EMBL" id="OQ908872">
    <property type="protein sequence ID" value="WMP12730.1"/>
    <property type="molecule type" value="Genomic_DNA"/>
</dbReference>
<comment type="function">
    <text evidence="6">Binds to 23S rRNA.</text>
</comment>
<comment type="subunit">
    <text evidence="6">Part of the 50S ribosomal subunit.</text>
</comment>